<evidence type="ECO:0008006" key="4">
    <source>
        <dbReference type="Google" id="ProtNLM"/>
    </source>
</evidence>
<dbReference type="EMBL" id="JAGTJR010000011">
    <property type="protein sequence ID" value="KAH7052409.1"/>
    <property type="molecule type" value="Genomic_DNA"/>
</dbReference>
<keyword evidence="3" id="KW-1185">Reference proteome</keyword>
<sequence length="994" mass="112603">MADPFSVAGSAVGVVSLGLAVCQGLVTYYTAYKGQDDEVDRMVERTSCLTDLLERLQPCLEDHRAPHTVAVDGVERCVIACYGSIKKLEKVLLQCKKATASDGFRERVRTMGRKALFPFRRETLHELKQAVSECQDNLNTAISFLSIELHASHSRHLTSLETSVQIVSGTTAVTFERVEDIHRVVLPRFPAFAQMATTPQLLNNAPSVLGTLTLPNADMPETQSTERHSVSVAKDLDSLCGCRPRKHLAKSQYQLGPVVLLSTTEVTSPHRENCPYYFPRRNSQRQFGCTFRIGTASRKWDVKAALNYNFSIGAFSVGPCVAFKATVPRDHPPFALLYDLKYPKYNSTEKVLNATESLQRMFNSGVASPTDVDPSGATLLHAAAHFVSTLSCIWGDTEFTSACRRLLRALLQFDIALNECDNLGMHVVDIIVDDMLGEDRATTVTLFLDMHRDIVNRRDYFYDEMESLKDRTGVYHHSSPCVAMKLNDDFLQAFECNYVGKAILRRSVDVMDIVKAATPAELRHRDFFGHTVLHLAADFPEGLRALLQCPETLELVNIRDYGKKLPLHRASSEECVEAASLLLEADSSIDWSTIELHSNCENPSLSRVLFHHLADRRRRLAILARSRLPRGKLKRLQIPTENPMDGPQADDVVKELQLALVDVPEHLICWNNNPHETNRQTSVFFDLKALAKSMELIWESGFRPDFARGSLVQMVARYNIWETLDVMLWAKSKGIFISTEHFHDIMSVVRYWRETPLLHPMSKLLSLLGDVFTTTTGPMHNCACCKDGCIPALAIPGGRFQLLDKLLVMAALKLAENNIDLAPHFWTWLAPRMIRRHLFSQLGLTHSIDCCRSRRYEQDEVNERQREEWYLRSRLDSLVEELTADYESRNMRLSEFLKKYVKRRAKKVLRGEQEPSSQDRQRAREIGVLLDENQDEWNEGSATFDEGSDEEAKEDSWEVGVWWEPETWEDEDEEAGEAAGEGTTKEADENEEAD</sequence>
<organism evidence="2 3">
    <name type="scientific">Macrophomina phaseolina</name>
    <dbReference type="NCBI Taxonomy" id="35725"/>
    <lineage>
        <taxon>Eukaryota</taxon>
        <taxon>Fungi</taxon>
        <taxon>Dikarya</taxon>
        <taxon>Ascomycota</taxon>
        <taxon>Pezizomycotina</taxon>
        <taxon>Dothideomycetes</taxon>
        <taxon>Dothideomycetes incertae sedis</taxon>
        <taxon>Botryosphaeriales</taxon>
        <taxon>Botryosphaeriaceae</taxon>
        <taxon>Macrophomina</taxon>
    </lineage>
</organism>
<gene>
    <name evidence="2" type="ORF">B0J12DRAFT_699061</name>
</gene>
<evidence type="ECO:0000313" key="3">
    <source>
        <dbReference type="Proteomes" id="UP000774617"/>
    </source>
</evidence>
<evidence type="ECO:0000313" key="2">
    <source>
        <dbReference type="EMBL" id="KAH7052409.1"/>
    </source>
</evidence>
<feature type="compositionally biased region" description="Acidic residues" evidence="1">
    <location>
        <begin position="966"/>
        <end position="976"/>
    </location>
</feature>
<dbReference type="Proteomes" id="UP000774617">
    <property type="component" value="Unassembled WGS sequence"/>
</dbReference>
<name>A0ABQ8GDI8_9PEZI</name>
<accession>A0ABQ8GDI8</accession>
<comment type="caution">
    <text evidence="2">The sequence shown here is derived from an EMBL/GenBank/DDBJ whole genome shotgun (WGS) entry which is preliminary data.</text>
</comment>
<evidence type="ECO:0000256" key="1">
    <source>
        <dbReference type="SAM" id="MobiDB-lite"/>
    </source>
</evidence>
<dbReference type="SUPFAM" id="SSF48403">
    <property type="entry name" value="Ankyrin repeat"/>
    <property type="match status" value="1"/>
</dbReference>
<feature type="region of interest" description="Disordered" evidence="1">
    <location>
        <begin position="928"/>
        <end position="994"/>
    </location>
</feature>
<dbReference type="Gene3D" id="1.25.40.20">
    <property type="entry name" value="Ankyrin repeat-containing domain"/>
    <property type="match status" value="1"/>
</dbReference>
<proteinExistence type="predicted"/>
<dbReference type="InterPro" id="IPR036770">
    <property type="entry name" value="Ankyrin_rpt-contain_sf"/>
</dbReference>
<protein>
    <recommendedName>
        <fullName evidence="4">Fungal N-terminal domain-containing protein</fullName>
    </recommendedName>
</protein>
<reference evidence="2 3" key="1">
    <citation type="journal article" date="2021" name="Nat. Commun.">
        <title>Genetic determinants of endophytism in the Arabidopsis root mycobiome.</title>
        <authorList>
            <person name="Mesny F."/>
            <person name="Miyauchi S."/>
            <person name="Thiergart T."/>
            <person name="Pickel B."/>
            <person name="Atanasova L."/>
            <person name="Karlsson M."/>
            <person name="Huettel B."/>
            <person name="Barry K.W."/>
            <person name="Haridas S."/>
            <person name="Chen C."/>
            <person name="Bauer D."/>
            <person name="Andreopoulos W."/>
            <person name="Pangilinan J."/>
            <person name="LaButti K."/>
            <person name="Riley R."/>
            <person name="Lipzen A."/>
            <person name="Clum A."/>
            <person name="Drula E."/>
            <person name="Henrissat B."/>
            <person name="Kohler A."/>
            <person name="Grigoriev I.V."/>
            <person name="Martin F.M."/>
            <person name="Hacquard S."/>
        </authorList>
    </citation>
    <scope>NUCLEOTIDE SEQUENCE [LARGE SCALE GENOMIC DNA]</scope>
    <source>
        <strain evidence="2 3">MPI-SDFR-AT-0080</strain>
    </source>
</reference>